<protein>
    <submittedName>
        <fullName evidence="1">Uncharacterized protein</fullName>
    </submittedName>
</protein>
<dbReference type="EMBL" id="KI964572">
    <property type="protein sequence ID" value="EUC35627.1"/>
    <property type="molecule type" value="Genomic_DNA"/>
</dbReference>
<sequence length="155" mass="15861">MSTRERLAVVAAFAGAASCLVRMQSSEHALRVQESNAKGRETLPPIHHHASIHWPQSHGMAWPGLPSAAMAGAAGACAGAGAIAAIIAAGSSLPFAAHLAPCLPASLLPYATKCAGMRYNTATTTTKTGPSCCDTRRPLFAAAMDASALQRSVPE</sequence>
<dbReference type="HOGENOM" id="CLU_1695178_0_0_1"/>
<dbReference type="PROSITE" id="PS51257">
    <property type="entry name" value="PROKAR_LIPOPROTEIN"/>
    <property type="match status" value="1"/>
</dbReference>
<accession>W6Y7M6</accession>
<gene>
    <name evidence="1" type="ORF">COCCADRAFT_3163</name>
</gene>
<evidence type="ECO:0000313" key="1">
    <source>
        <dbReference type="EMBL" id="EUC35627.1"/>
    </source>
</evidence>
<keyword evidence="2" id="KW-1185">Reference proteome</keyword>
<dbReference type="RefSeq" id="XP_007710029.1">
    <property type="nucleotide sequence ID" value="XM_007711839.1"/>
</dbReference>
<organism evidence="1 2">
    <name type="scientific">Cochliobolus carbonum (strain 26-R-13)</name>
    <name type="common">Maize leaf spot fungus</name>
    <name type="synonym">Bipolaris zeicola</name>
    <dbReference type="NCBI Taxonomy" id="930089"/>
    <lineage>
        <taxon>Eukaryota</taxon>
        <taxon>Fungi</taxon>
        <taxon>Dikarya</taxon>
        <taxon>Ascomycota</taxon>
        <taxon>Pezizomycotina</taxon>
        <taxon>Dothideomycetes</taxon>
        <taxon>Pleosporomycetidae</taxon>
        <taxon>Pleosporales</taxon>
        <taxon>Pleosporineae</taxon>
        <taxon>Pleosporaceae</taxon>
        <taxon>Bipolaris</taxon>
    </lineage>
</organism>
<dbReference type="GeneID" id="19146982"/>
<name>W6Y7M6_COCC2</name>
<dbReference type="Proteomes" id="UP000053841">
    <property type="component" value="Unassembled WGS sequence"/>
</dbReference>
<proteinExistence type="predicted"/>
<evidence type="ECO:0000313" key="2">
    <source>
        <dbReference type="Proteomes" id="UP000053841"/>
    </source>
</evidence>
<dbReference type="KEGG" id="bze:COCCADRAFT_3163"/>
<reference evidence="1 2" key="1">
    <citation type="journal article" date="2013" name="PLoS Genet.">
        <title>Comparative genome structure, secondary metabolite, and effector coding capacity across Cochliobolus pathogens.</title>
        <authorList>
            <person name="Condon B.J."/>
            <person name="Leng Y."/>
            <person name="Wu D."/>
            <person name="Bushley K.E."/>
            <person name="Ohm R.A."/>
            <person name="Otillar R."/>
            <person name="Martin J."/>
            <person name="Schackwitz W."/>
            <person name="Grimwood J."/>
            <person name="MohdZainudin N."/>
            <person name="Xue C."/>
            <person name="Wang R."/>
            <person name="Manning V.A."/>
            <person name="Dhillon B."/>
            <person name="Tu Z.J."/>
            <person name="Steffenson B.J."/>
            <person name="Salamov A."/>
            <person name="Sun H."/>
            <person name="Lowry S."/>
            <person name="LaButti K."/>
            <person name="Han J."/>
            <person name="Copeland A."/>
            <person name="Lindquist E."/>
            <person name="Barry K."/>
            <person name="Schmutz J."/>
            <person name="Baker S.E."/>
            <person name="Ciuffetti L.M."/>
            <person name="Grigoriev I.V."/>
            <person name="Zhong S."/>
            <person name="Turgeon B.G."/>
        </authorList>
    </citation>
    <scope>NUCLEOTIDE SEQUENCE [LARGE SCALE GENOMIC DNA]</scope>
    <source>
        <strain evidence="1 2">26-R-13</strain>
    </source>
</reference>
<dbReference type="AlphaFoldDB" id="W6Y7M6"/>